<sequence length="110" mass="11830">MTVLVLFSALCAVVLFIVALGVADRLREARPLPRVVQRTLPPLPGAYVEDVRTRIPGRHGRRARPVSVVCGLLLPCEGTCRGRTRHEDDGDGTATCMPCGTPRPVTTDGV</sequence>
<reference evidence="2 3" key="1">
    <citation type="submission" date="2020-12" db="EMBL/GenBank/DDBJ databases">
        <title>A novel species.</title>
        <authorList>
            <person name="Li K."/>
        </authorList>
    </citation>
    <scope>NUCLEOTIDE SEQUENCE [LARGE SCALE GENOMIC DNA]</scope>
    <source>
        <strain evidence="2 3">ZYC-3</strain>
    </source>
</reference>
<evidence type="ECO:0000313" key="3">
    <source>
        <dbReference type="Proteomes" id="UP000595636"/>
    </source>
</evidence>
<protein>
    <submittedName>
        <fullName evidence="2">Uncharacterized protein</fullName>
    </submittedName>
</protein>
<dbReference type="Proteomes" id="UP000595636">
    <property type="component" value="Chromosome"/>
</dbReference>
<evidence type="ECO:0000256" key="1">
    <source>
        <dbReference type="SAM" id="MobiDB-lite"/>
    </source>
</evidence>
<gene>
    <name evidence="2" type="ORF">JEQ17_39970</name>
</gene>
<dbReference type="KEGG" id="slf:JEQ17_39970"/>
<proteinExistence type="predicted"/>
<dbReference type="EMBL" id="CP066831">
    <property type="protein sequence ID" value="QQM44977.1"/>
    <property type="molecule type" value="Genomic_DNA"/>
</dbReference>
<organism evidence="2 3">
    <name type="scientific">Streptomyces liliifuscus</name>
    <dbReference type="NCBI Taxonomy" id="2797636"/>
    <lineage>
        <taxon>Bacteria</taxon>
        <taxon>Bacillati</taxon>
        <taxon>Actinomycetota</taxon>
        <taxon>Actinomycetes</taxon>
        <taxon>Kitasatosporales</taxon>
        <taxon>Streptomycetaceae</taxon>
        <taxon>Streptomyces</taxon>
    </lineage>
</organism>
<keyword evidence="3" id="KW-1185">Reference proteome</keyword>
<evidence type="ECO:0000313" key="2">
    <source>
        <dbReference type="EMBL" id="QQM44977.1"/>
    </source>
</evidence>
<accession>A0A7T7L1Z8</accession>
<dbReference type="RefSeq" id="WP_200399788.1">
    <property type="nucleotide sequence ID" value="NZ_CP066831.1"/>
</dbReference>
<name>A0A7T7L1Z8_9ACTN</name>
<dbReference type="AlphaFoldDB" id="A0A7T7L1Z8"/>
<feature type="region of interest" description="Disordered" evidence="1">
    <location>
        <begin position="84"/>
        <end position="110"/>
    </location>
</feature>